<accession>A0ABR4AUF6</accession>
<feature type="region of interest" description="Disordered" evidence="1">
    <location>
        <begin position="37"/>
        <end position="56"/>
    </location>
</feature>
<name>A0ABR4AUF6_9LECA</name>
<reference evidence="2 3" key="1">
    <citation type="submission" date="2024-09" db="EMBL/GenBank/DDBJ databases">
        <title>Rethinking Asexuality: The Enigmatic Case of Functional Sexual Genes in Lepraria (Stereocaulaceae).</title>
        <authorList>
            <person name="Doellman M."/>
            <person name="Sun Y."/>
            <person name="Barcenas-Pena A."/>
            <person name="Lumbsch H.T."/>
            <person name="Grewe F."/>
        </authorList>
    </citation>
    <scope>NUCLEOTIDE SEQUENCE [LARGE SCALE GENOMIC DNA]</scope>
    <source>
        <strain evidence="2 3">Grewe 0041</strain>
    </source>
</reference>
<gene>
    <name evidence="2" type="ORF">ABVK25_010422</name>
</gene>
<protein>
    <submittedName>
        <fullName evidence="2">Uncharacterized protein</fullName>
    </submittedName>
</protein>
<dbReference type="EMBL" id="JBHFEH010000066">
    <property type="protein sequence ID" value="KAL2049325.1"/>
    <property type="molecule type" value="Genomic_DNA"/>
</dbReference>
<evidence type="ECO:0000256" key="1">
    <source>
        <dbReference type="SAM" id="MobiDB-lite"/>
    </source>
</evidence>
<keyword evidence="3" id="KW-1185">Reference proteome</keyword>
<proteinExistence type="predicted"/>
<organism evidence="2 3">
    <name type="scientific">Lepraria finkii</name>
    <dbReference type="NCBI Taxonomy" id="1340010"/>
    <lineage>
        <taxon>Eukaryota</taxon>
        <taxon>Fungi</taxon>
        <taxon>Dikarya</taxon>
        <taxon>Ascomycota</taxon>
        <taxon>Pezizomycotina</taxon>
        <taxon>Lecanoromycetes</taxon>
        <taxon>OSLEUM clade</taxon>
        <taxon>Lecanoromycetidae</taxon>
        <taxon>Lecanorales</taxon>
        <taxon>Lecanorineae</taxon>
        <taxon>Stereocaulaceae</taxon>
        <taxon>Lepraria</taxon>
    </lineage>
</organism>
<dbReference type="Proteomes" id="UP001590951">
    <property type="component" value="Unassembled WGS sequence"/>
</dbReference>
<evidence type="ECO:0000313" key="2">
    <source>
        <dbReference type="EMBL" id="KAL2049325.1"/>
    </source>
</evidence>
<evidence type="ECO:0000313" key="3">
    <source>
        <dbReference type="Proteomes" id="UP001590951"/>
    </source>
</evidence>
<comment type="caution">
    <text evidence="2">The sequence shown here is derived from an EMBL/GenBank/DDBJ whole genome shotgun (WGS) entry which is preliminary data.</text>
</comment>
<sequence>MTHPFYRPEPAITLSNLPHLRQSVLYVFPEKSAMATPQLQKEKMKRTGVGVGGSSGEKAGAVVREVLRGAGHLCVFEKDRVGECAEISVRWLEAQLRVLEERDEKEKWEKAIGEVEWKEKVQEWMKRRRKGKGKL</sequence>